<proteinExistence type="inferred from homology"/>
<gene>
    <name evidence="5" type="ORF">ZIOFF_069364</name>
</gene>
<dbReference type="Pfam" id="PF01494">
    <property type="entry name" value="FAD_binding_3"/>
    <property type="match status" value="1"/>
</dbReference>
<dbReference type="InterPro" id="IPR002938">
    <property type="entry name" value="FAD-bd"/>
</dbReference>
<evidence type="ECO:0000313" key="6">
    <source>
        <dbReference type="Proteomes" id="UP000734854"/>
    </source>
</evidence>
<keyword evidence="6" id="KW-1185">Reference proteome</keyword>
<dbReference type="PANTHER" id="PTHR45934">
    <property type="entry name" value="FAD/NAD(P)-BINDING OXIDOREDUCTASE FAMILY PROTEIN"/>
    <property type="match status" value="1"/>
</dbReference>
<dbReference type="GO" id="GO:0004497">
    <property type="term" value="F:monooxygenase activity"/>
    <property type="evidence" value="ECO:0007669"/>
    <property type="project" value="UniProtKB-KW"/>
</dbReference>
<comment type="caution">
    <text evidence="5">The sequence shown here is derived from an EMBL/GenBank/DDBJ whole genome shotgun (WGS) entry which is preliminary data.</text>
</comment>
<name>A0A8J5CVU6_ZINOF</name>
<dbReference type="EMBL" id="JACMSC010000020">
    <property type="protein sequence ID" value="KAG6471911.1"/>
    <property type="molecule type" value="Genomic_DNA"/>
</dbReference>
<dbReference type="SUPFAM" id="SSF51905">
    <property type="entry name" value="FAD/NAD(P)-binding domain"/>
    <property type="match status" value="1"/>
</dbReference>
<accession>A0A8J5CVU6</accession>
<dbReference type="InterPro" id="IPR036188">
    <property type="entry name" value="FAD/NAD-bd_sf"/>
</dbReference>
<evidence type="ECO:0000256" key="2">
    <source>
        <dbReference type="ARBA" id="ARBA00023033"/>
    </source>
</evidence>
<dbReference type="Proteomes" id="UP000734854">
    <property type="component" value="Unassembled WGS sequence"/>
</dbReference>
<organism evidence="5 6">
    <name type="scientific">Zingiber officinale</name>
    <name type="common">Ginger</name>
    <name type="synonym">Amomum zingiber</name>
    <dbReference type="NCBI Taxonomy" id="94328"/>
    <lineage>
        <taxon>Eukaryota</taxon>
        <taxon>Viridiplantae</taxon>
        <taxon>Streptophyta</taxon>
        <taxon>Embryophyta</taxon>
        <taxon>Tracheophyta</taxon>
        <taxon>Spermatophyta</taxon>
        <taxon>Magnoliopsida</taxon>
        <taxon>Liliopsida</taxon>
        <taxon>Zingiberales</taxon>
        <taxon>Zingiberaceae</taxon>
        <taxon>Zingiber</taxon>
    </lineage>
</organism>
<evidence type="ECO:0000313" key="5">
    <source>
        <dbReference type="EMBL" id="KAG6471911.1"/>
    </source>
</evidence>
<reference evidence="5 6" key="1">
    <citation type="submission" date="2020-08" db="EMBL/GenBank/DDBJ databases">
        <title>Plant Genome Project.</title>
        <authorList>
            <person name="Zhang R.-G."/>
        </authorList>
    </citation>
    <scope>NUCLEOTIDE SEQUENCE [LARGE SCALE GENOMIC DNA]</scope>
    <source>
        <tissue evidence="5">Rhizome</tissue>
    </source>
</reference>
<evidence type="ECO:0000256" key="1">
    <source>
        <dbReference type="ARBA" id="ARBA00023002"/>
    </source>
</evidence>
<evidence type="ECO:0000256" key="3">
    <source>
        <dbReference type="ARBA" id="ARBA00024018"/>
    </source>
</evidence>
<protein>
    <recommendedName>
        <fullName evidence="4">FAD-binding domain-containing protein</fullName>
    </recommendedName>
</protein>
<comment type="similarity">
    <text evidence="3">Belongs to the 3-hydroxybenzoate 6-hydroxylase family.</text>
</comment>
<dbReference type="Gene3D" id="3.50.50.60">
    <property type="entry name" value="FAD/NAD(P)-binding domain"/>
    <property type="match status" value="1"/>
</dbReference>
<feature type="domain" description="FAD-binding" evidence="4">
    <location>
        <begin position="7"/>
        <end position="350"/>
    </location>
</feature>
<dbReference type="AlphaFoldDB" id="A0A8J5CVU6"/>
<dbReference type="PANTHER" id="PTHR45934:SF1">
    <property type="entry name" value="OS04G0423100 PROTEIN"/>
    <property type="match status" value="1"/>
</dbReference>
<keyword evidence="1" id="KW-0560">Oxidoreductase</keyword>
<dbReference type="GO" id="GO:0071949">
    <property type="term" value="F:FAD binding"/>
    <property type="evidence" value="ECO:0007669"/>
    <property type="project" value="InterPro"/>
</dbReference>
<dbReference type="InterPro" id="IPR044560">
    <property type="entry name" value="MOase"/>
</dbReference>
<sequence>MEKYHEHEVVIVGAGIAGLATAVALKIVGLPSLVLERSPELRAAGAALTLFPNAWRALEALRVAHKLIPLYPAVNTARVTDLSSGSTKVVPFNKTERGDTGTRSVHRKALLQALAEELPPDNIRFSSRIVSIDQEQGSSPTTTVHLDDGSVIKAKVLIGCDGVHSVVARWLGLSPAVDSGRSAIRGLAVFPEGHGLKNEVLQFLGDGKRGGVVPLNNKELYWFITRASDDTGKSLATPELIMEEVQRHLTEDFPPELRCALEHADASTVSWAPLLLRVPWDLLLQRTQKGCVTVAGDAMHPMTPEIGQGGCAALEDAVVLGRCLARAPLLEAGLENYARERRWRVAGIVAAAYLSGWVQQGGSNGLWRPVAKWFRQTVYYQYVHPRIVAAIRGYDCGDLPPAE</sequence>
<dbReference type="PRINTS" id="PR00420">
    <property type="entry name" value="RNGMNOXGNASE"/>
</dbReference>
<keyword evidence="2" id="KW-0503">Monooxygenase</keyword>
<evidence type="ECO:0000259" key="4">
    <source>
        <dbReference type="Pfam" id="PF01494"/>
    </source>
</evidence>